<dbReference type="PANTHER" id="PTHR43881">
    <property type="entry name" value="GAMMA-GLUTAMYLTRANSPEPTIDASE (AFU_ORTHOLOGUE AFUA_4G13580)"/>
    <property type="match status" value="1"/>
</dbReference>
<dbReference type="AlphaFoldDB" id="A0A7S1B0C9"/>
<sequence length="549" mass="57888">MEFKSRRTPVYGTRGMVATSQPLASEAGLRTLQLGGTAADACVAAAAALNVAEPCSTGIGGDAFALFYNGTTKDVECLQGCGRSPAAMTLESVRNHPQMQGRTELPPLSGLCVTVPGAASAWEAAVSRWGNLPLSTVLEPAIELAEQGFPVSPGIARAWKESEKVLQSGTCDTFLPGGGAPFVGDIFKNPDLGQTFRSLGEHGAHRGFYTGRIADAIVQAASQRGGFLDKDDLAAHVTACVDPISTTYNGFRLWECPPPTQGVTALMALNLLECENQDPPLSKASLHAQSEALRLAFADALQFCGDPSDPGSPDSSELLSKSRAAARWQHFKKDGRAASVVPDGVVFETKAGSDTVYLCAADRWGNACSFINSNYMGFGTGIVPNGCGFTLQNRGHNFILRPGHPNCVGPGKFCYHTIIPGLATHASGELFGVLGVMGGFMQPQGHLQVFCAMVDHGLDPQAALDQLRFSLGGIDSCLGPECVEHATLLLEEGIPEEVIDGLRALGHHCEIVKGWQRNLFGRGQIICRLPSGVLVGGTEPRADGSVLAW</sequence>
<dbReference type="InterPro" id="IPR029055">
    <property type="entry name" value="Ntn_hydrolases_N"/>
</dbReference>
<dbReference type="SUPFAM" id="SSF56235">
    <property type="entry name" value="N-terminal nucleophile aminohydrolases (Ntn hydrolases)"/>
    <property type="match status" value="1"/>
</dbReference>
<reference evidence="1" key="1">
    <citation type="submission" date="2021-01" db="EMBL/GenBank/DDBJ databases">
        <authorList>
            <person name="Corre E."/>
            <person name="Pelletier E."/>
            <person name="Niang G."/>
            <person name="Scheremetjew M."/>
            <person name="Finn R."/>
            <person name="Kale V."/>
            <person name="Holt S."/>
            <person name="Cochrane G."/>
            <person name="Meng A."/>
            <person name="Brown T."/>
            <person name="Cohen L."/>
        </authorList>
    </citation>
    <scope>NUCLEOTIDE SEQUENCE</scope>
</reference>
<dbReference type="InterPro" id="IPR052896">
    <property type="entry name" value="GGT-like_enzyme"/>
</dbReference>
<dbReference type="PANTHER" id="PTHR43881:SF1">
    <property type="entry name" value="GAMMA-GLUTAMYLTRANSPEPTIDASE (AFU_ORTHOLOGUE AFUA_4G13580)"/>
    <property type="match status" value="1"/>
</dbReference>
<dbReference type="Gene3D" id="3.60.20.40">
    <property type="match status" value="1"/>
</dbReference>
<dbReference type="PRINTS" id="PR01210">
    <property type="entry name" value="GGTRANSPTASE"/>
</dbReference>
<evidence type="ECO:0008006" key="2">
    <source>
        <dbReference type="Google" id="ProtNLM"/>
    </source>
</evidence>
<gene>
    <name evidence="1" type="ORF">NSCI0253_LOCUS45235</name>
</gene>
<dbReference type="InterPro" id="IPR043138">
    <property type="entry name" value="GGT_lsub"/>
</dbReference>
<protein>
    <recommendedName>
        <fullName evidence="2">Gamma-glutamyltransferase</fullName>
    </recommendedName>
</protein>
<dbReference type="InterPro" id="IPR043137">
    <property type="entry name" value="GGT_ssub_C"/>
</dbReference>
<dbReference type="Gene3D" id="1.10.246.130">
    <property type="match status" value="1"/>
</dbReference>
<evidence type="ECO:0000313" key="1">
    <source>
        <dbReference type="EMBL" id="CAD8870878.1"/>
    </source>
</evidence>
<dbReference type="Pfam" id="PF01019">
    <property type="entry name" value="G_glu_transpept"/>
    <property type="match status" value="1"/>
</dbReference>
<proteinExistence type="predicted"/>
<name>A0A7S1B0C9_NOCSC</name>
<accession>A0A7S1B0C9</accession>
<dbReference type="EMBL" id="HBFQ01063882">
    <property type="protein sequence ID" value="CAD8870878.1"/>
    <property type="molecule type" value="Transcribed_RNA"/>
</dbReference>
<organism evidence="1">
    <name type="scientific">Noctiluca scintillans</name>
    <name type="common">Sea sparkle</name>
    <name type="synonym">Red tide dinoflagellate</name>
    <dbReference type="NCBI Taxonomy" id="2966"/>
    <lineage>
        <taxon>Eukaryota</taxon>
        <taxon>Sar</taxon>
        <taxon>Alveolata</taxon>
        <taxon>Dinophyceae</taxon>
        <taxon>Noctilucales</taxon>
        <taxon>Noctilucaceae</taxon>
        <taxon>Noctiluca</taxon>
    </lineage>
</organism>